<dbReference type="EMBL" id="CP115613">
    <property type="protein sequence ID" value="WBW74855.1"/>
    <property type="molecule type" value="Genomic_DNA"/>
</dbReference>
<dbReference type="RefSeq" id="XP_056039098.1">
    <property type="nucleotide sequence ID" value="XM_056183758.1"/>
</dbReference>
<organism evidence="2 3">
    <name type="scientific">Schizosaccharomyces osmophilus</name>
    <dbReference type="NCBI Taxonomy" id="2545709"/>
    <lineage>
        <taxon>Eukaryota</taxon>
        <taxon>Fungi</taxon>
        <taxon>Dikarya</taxon>
        <taxon>Ascomycota</taxon>
        <taxon>Taphrinomycotina</taxon>
        <taxon>Schizosaccharomycetes</taxon>
        <taxon>Schizosaccharomycetales</taxon>
        <taxon>Schizosaccharomycetaceae</taxon>
        <taxon>Schizosaccharomyces</taxon>
    </lineage>
</organism>
<evidence type="ECO:0000256" key="1">
    <source>
        <dbReference type="SAM" id="MobiDB-lite"/>
    </source>
</evidence>
<evidence type="ECO:0000313" key="2">
    <source>
        <dbReference type="EMBL" id="WBW74855.1"/>
    </source>
</evidence>
<accession>A0AAF0AYB5</accession>
<dbReference type="KEGG" id="som:SOMG_04983"/>
<gene>
    <name evidence="2" type="ORF">SOMG_04983</name>
</gene>
<protein>
    <submittedName>
        <fullName evidence="2">Schizosaccharomyces specific protein</fullName>
    </submittedName>
</protein>
<feature type="compositionally biased region" description="Basic and acidic residues" evidence="1">
    <location>
        <begin position="58"/>
        <end position="71"/>
    </location>
</feature>
<feature type="compositionally biased region" description="Polar residues" evidence="1">
    <location>
        <begin position="76"/>
        <end position="94"/>
    </location>
</feature>
<feature type="region of interest" description="Disordered" evidence="1">
    <location>
        <begin position="1"/>
        <end position="94"/>
    </location>
</feature>
<reference evidence="2 3" key="1">
    <citation type="journal article" date="2023" name="G3 (Bethesda)">
        <title>A high-quality reference genome for the fission yeast Schizosaccharomyces osmophilus.</title>
        <authorList>
            <person name="Jia G.S."/>
            <person name="Zhang W.C."/>
            <person name="Liang Y."/>
            <person name="Liu X.H."/>
            <person name="Rhind N."/>
            <person name="Pidoux A."/>
            <person name="Brysch-Herzberg M."/>
            <person name="Du L.L."/>
        </authorList>
    </citation>
    <scope>NUCLEOTIDE SEQUENCE [LARGE SCALE GENOMIC DNA]</scope>
    <source>
        <strain evidence="2 3">CBS 15793</strain>
    </source>
</reference>
<keyword evidence="3" id="KW-1185">Reference proteome</keyword>
<name>A0AAF0AYB5_9SCHI</name>
<dbReference type="GeneID" id="80878447"/>
<sequence>MSNENEHLGNENQFLSPGKQVPPRGASRRLNRRLSVAQEDQGRLNRDFNSLTPEVDFNQEKWEDETTRPKADSPFNFGQSTNDKGSDATTDLNF</sequence>
<proteinExistence type="predicted"/>
<evidence type="ECO:0000313" key="3">
    <source>
        <dbReference type="Proteomes" id="UP001212411"/>
    </source>
</evidence>
<dbReference type="Proteomes" id="UP001212411">
    <property type="component" value="Chromosome 3"/>
</dbReference>
<dbReference type="AlphaFoldDB" id="A0AAF0AYB5"/>